<keyword evidence="4" id="KW-0720">Serine protease</keyword>
<dbReference type="InterPro" id="IPR001375">
    <property type="entry name" value="Peptidase_S9_cat"/>
</dbReference>
<evidence type="ECO:0000256" key="2">
    <source>
        <dbReference type="ARBA" id="ARBA00022670"/>
    </source>
</evidence>
<dbReference type="EMBL" id="JBFOCI010000003">
    <property type="protein sequence ID" value="MEW9806846.1"/>
    <property type="molecule type" value="Genomic_DNA"/>
</dbReference>
<evidence type="ECO:0000256" key="5">
    <source>
        <dbReference type="SAM" id="MobiDB-lite"/>
    </source>
</evidence>
<keyword evidence="3" id="KW-0378">Hydrolase</keyword>
<name>A0ABV3R0Q7_9HYPH</name>
<dbReference type="Gene3D" id="3.40.50.1820">
    <property type="entry name" value="alpha/beta hydrolase"/>
    <property type="match status" value="1"/>
</dbReference>
<dbReference type="InterPro" id="IPR002470">
    <property type="entry name" value="Peptidase_S9A"/>
</dbReference>
<evidence type="ECO:0000256" key="1">
    <source>
        <dbReference type="ARBA" id="ARBA00005228"/>
    </source>
</evidence>
<proteinExistence type="inferred from homology"/>
<protein>
    <submittedName>
        <fullName evidence="8">S9 family peptidase</fullName>
    </submittedName>
</protein>
<dbReference type="SUPFAM" id="SSF53474">
    <property type="entry name" value="alpha/beta-Hydrolases"/>
    <property type="match status" value="1"/>
</dbReference>
<evidence type="ECO:0000256" key="3">
    <source>
        <dbReference type="ARBA" id="ARBA00022801"/>
    </source>
</evidence>
<sequence length="703" mass="77850">MTQSPRFPAIAHPATDERPVDDTRHGITRVDEFAWLRADNWQEVFKDPSALDPAIRSHLEAENAYQSAMMADTAALRKKLFEEMKGRIKEDDSSVPMKDGPFAYGSSFRVGGEQPRFFRTPREGGTEEIVLDGDAEAEGKAYFRIGSCDHSSDHKRLLWSFDDKGSEFFSLRVRDIETGRDLADDVSDTSGGGVWNAGNDGFLYTRVDENHRPSKLFFHALGADPADDRLVYEEGDPGFFMDVAGSRRNDWIFISINDHETSEIRLLRTDDPTATPSLVAARETGLQYELEEGGDIFFVLTNADGAKDFKIATAPVGDPVRANWIDLVPHEPGRLILSLLAFRDFLVRLERKDGLPRIVVRERASGEEHAIAFDEEAYSLSLLGAYEYDTDVMRFSYSSMTTPAEVFDYDMRTRQRVLLKTQEVPSGHDPDRYVTRRLMATSHDGELVPVSLIHHRDTPLDGSAPALLYGYGSYGISIPAAFNTNLLSLVDRGFVYAIAHVRGGKDKGFAWYEDGKREKKANTFRDFIAVASHLVSAGYTSHHLIVAQGGSAGGMLMGAVANMAPEHFGGIIAEVPFVDVLTTMLDDTLPLTPPEWPEWGNPIASEKDYLTIAAYSPYDNVAALDYPPILAVAGLTDPRVTYWEPAKWIARLRARSASANPALFKIHMDSGHGGASGRFSRLEEIAYVYAFAIKVAGAVDGNP</sequence>
<dbReference type="Proteomes" id="UP001556196">
    <property type="component" value="Unassembled WGS sequence"/>
</dbReference>
<dbReference type="PANTHER" id="PTHR11757">
    <property type="entry name" value="PROTEASE FAMILY S9A OLIGOPEPTIDASE"/>
    <property type="match status" value="1"/>
</dbReference>
<gene>
    <name evidence="8" type="ORF">ABUE31_12715</name>
</gene>
<dbReference type="RefSeq" id="WP_367723973.1">
    <property type="nucleotide sequence ID" value="NZ_JBFOCI010000003.1"/>
</dbReference>
<dbReference type="Pfam" id="PF02897">
    <property type="entry name" value="Peptidase_S9_N"/>
    <property type="match status" value="1"/>
</dbReference>
<dbReference type="Pfam" id="PF00326">
    <property type="entry name" value="Peptidase_S9"/>
    <property type="match status" value="1"/>
</dbReference>
<reference evidence="8 9" key="1">
    <citation type="submission" date="2024-06" db="EMBL/GenBank/DDBJ databases">
        <authorList>
            <person name="Tuo L."/>
        </authorList>
    </citation>
    <scope>NUCLEOTIDE SEQUENCE [LARGE SCALE GENOMIC DNA]</scope>
    <source>
        <strain evidence="8 9">ZMM04-5</strain>
    </source>
</reference>
<evidence type="ECO:0000256" key="4">
    <source>
        <dbReference type="ARBA" id="ARBA00022825"/>
    </source>
</evidence>
<evidence type="ECO:0000313" key="9">
    <source>
        <dbReference type="Proteomes" id="UP001556196"/>
    </source>
</evidence>
<feature type="region of interest" description="Disordered" evidence="5">
    <location>
        <begin position="1"/>
        <end position="22"/>
    </location>
</feature>
<dbReference type="InterPro" id="IPR051543">
    <property type="entry name" value="Serine_Peptidase_S9A"/>
</dbReference>
<evidence type="ECO:0000259" key="6">
    <source>
        <dbReference type="Pfam" id="PF00326"/>
    </source>
</evidence>
<dbReference type="PRINTS" id="PR00862">
    <property type="entry name" value="PROLIGOPTASE"/>
</dbReference>
<dbReference type="InterPro" id="IPR029058">
    <property type="entry name" value="AB_hydrolase_fold"/>
</dbReference>
<dbReference type="PANTHER" id="PTHR11757:SF19">
    <property type="entry name" value="PROLYL ENDOPEPTIDASE-LIKE"/>
    <property type="match status" value="1"/>
</dbReference>
<evidence type="ECO:0000259" key="7">
    <source>
        <dbReference type="Pfam" id="PF02897"/>
    </source>
</evidence>
<evidence type="ECO:0000313" key="8">
    <source>
        <dbReference type="EMBL" id="MEW9806846.1"/>
    </source>
</evidence>
<comment type="similarity">
    <text evidence="1">Belongs to the peptidase S9A family.</text>
</comment>
<dbReference type="Gene3D" id="2.130.10.120">
    <property type="entry name" value="Prolyl oligopeptidase, N-terminal domain"/>
    <property type="match status" value="1"/>
</dbReference>
<organism evidence="8 9">
    <name type="scientific">Mesorhizobium marinum</name>
    <dbReference type="NCBI Taxonomy" id="3228790"/>
    <lineage>
        <taxon>Bacteria</taxon>
        <taxon>Pseudomonadati</taxon>
        <taxon>Pseudomonadota</taxon>
        <taxon>Alphaproteobacteria</taxon>
        <taxon>Hyphomicrobiales</taxon>
        <taxon>Phyllobacteriaceae</taxon>
        <taxon>Mesorhizobium</taxon>
    </lineage>
</organism>
<dbReference type="InterPro" id="IPR023302">
    <property type="entry name" value="Pept_S9A_N"/>
</dbReference>
<keyword evidence="2" id="KW-0645">Protease</keyword>
<feature type="domain" description="Peptidase S9 prolyl oligopeptidase catalytic" evidence="6">
    <location>
        <begin position="482"/>
        <end position="697"/>
    </location>
</feature>
<feature type="domain" description="Peptidase S9A N-terminal" evidence="7">
    <location>
        <begin position="18"/>
        <end position="421"/>
    </location>
</feature>
<keyword evidence="9" id="KW-1185">Reference proteome</keyword>
<dbReference type="SUPFAM" id="SSF50993">
    <property type="entry name" value="Peptidase/esterase 'gauge' domain"/>
    <property type="match status" value="1"/>
</dbReference>
<accession>A0ABV3R0Q7</accession>
<comment type="caution">
    <text evidence="8">The sequence shown here is derived from an EMBL/GenBank/DDBJ whole genome shotgun (WGS) entry which is preliminary data.</text>
</comment>